<evidence type="ECO:0000313" key="2">
    <source>
        <dbReference type="Proteomes" id="UP000789901"/>
    </source>
</evidence>
<feature type="non-terminal residue" evidence="1">
    <location>
        <position position="1"/>
    </location>
</feature>
<sequence length="153" mass="17672">SSLSIRYNQFYKVLSPENLIIGVSNTKNFDNLETTMNDQDVSKTKNDNSSNIKCTHTEVDKLNNSKNNLKSFANIEVYDQKTFEIKEDYKEFEILYLNTDCKLLAELWEGITNLNNKLHKCGDFDFSVKEVPYSCQNKTKILGQLPNLNTNLK</sequence>
<accession>A0ABN7WJY1</accession>
<name>A0ABN7WJY1_GIGMA</name>
<comment type="caution">
    <text evidence="1">The sequence shown here is derived from an EMBL/GenBank/DDBJ whole genome shotgun (WGS) entry which is preliminary data.</text>
</comment>
<proteinExistence type="predicted"/>
<keyword evidence="2" id="KW-1185">Reference proteome</keyword>
<reference evidence="1 2" key="1">
    <citation type="submission" date="2021-06" db="EMBL/GenBank/DDBJ databases">
        <authorList>
            <person name="Kallberg Y."/>
            <person name="Tangrot J."/>
            <person name="Rosling A."/>
        </authorList>
    </citation>
    <scope>NUCLEOTIDE SEQUENCE [LARGE SCALE GENOMIC DNA]</scope>
    <source>
        <strain evidence="1 2">120-4 pot B 10/14</strain>
    </source>
</reference>
<dbReference type="EMBL" id="CAJVQB010048074">
    <property type="protein sequence ID" value="CAG8833807.1"/>
    <property type="molecule type" value="Genomic_DNA"/>
</dbReference>
<gene>
    <name evidence="1" type="ORF">GMARGA_LOCUS31737</name>
</gene>
<organism evidence="1 2">
    <name type="scientific">Gigaspora margarita</name>
    <dbReference type="NCBI Taxonomy" id="4874"/>
    <lineage>
        <taxon>Eukaryota</taxon>
        <taxon>Fungi</taxon>
        <taxon>Fungi incertae sedis</taxon>
        <taxon>Mucoromycota</taxon>
        <taxon>Glomeromycotina</taxon>
        <taxon>Glomeromycetes</taxon>
        <taxon>Diversisporales</taxon>
        <taxon>Gigasporaceae</taxon>
        <taxon>Gigaspora</taxon>
    </lineage>
</organism>
<dbReference type="Proteomes" id="UP000789901">
    <property type="component" value="Unassembled WGS sequence"/>
</dbReference>
<protein>
    <submittedName>
        <fullName evidence="1">20857_t:CDS:1</fullName>
    </submittedName>
</protein>
<evidence type="ECO:0000313" key="1">
    <source>
        <dbReference type="EMBL" id="CAG8833807.1"/>
    </source>
</evidence>